<dbReference type="GO" id="GO:0005634">
    <property type="term" value="C:nucleus"/>
    <property type="evidence" value="ECO:0007669"/>
    <property type="project" value="TreeGrafter"/>
</dbReference>
<proteinExistence type="predicted"/>
<accession>A0AAD8JJ80</accession>
<feature type="region of interest" description="Disordered" evidence="1">
    <location>
        <begin position="889"/>
        <end position="936"/>
    </location>
</feature>
<comment type="caution">
    <text evidence="3">The sequence shown here is derived from an EMBL/GenBank/DDBJ whole genome shotgun (WGS) entry which is preliminary data.</text>
</comment>
<reference evidence="3" key="2">
    <citation type="submission" date="2023-05" db="EMBL/GenBank/DDBJ databases">
        <authorList>
            <person name="Schelkunov M.I."/>
        </authorList>
    </citation>
    <scope>NUCLEOTIDE SEQUENCE</scope>
    <source>
        <strain evidence="3">Hsosn_3</strain>
        <tissue evidence="3">Leaf</tissue>
    </source>
</reference>
<evidence type="ECO:0000313" key="4">
    <source>
        <dbReference type="Proteomes" id="UP001237642"/>
    </source>
</evidence>
<feature type="region of interest" description="Disordered" evidence="1">
    <location>
        <begin position="777"/>
        <end position="818"/>
    </location>
</feature>
<dbReference type="PANTHER" id="PTHR11477">
    <property type="entry name" value="TRANSCRIPTION FACTOR S-II ZINC FINGER DOMAIN-CONTAINING PROTEIN"/>
    <property type="match status" value="1"/>
</dbReference>
<dbReference type="Proteomes" id="UP001237642">
    <property type="component" value="Unassembled WGS sequence"/>
</dbReference>
<feature type="region of interest" description="Disordered" evidence="1">
    <location>
        <begin position="1"/>
        <end position="23"/>
    </location>
</feature>
<dbReference type="Pfam" id="PF07744">
    <property type="entry name" value="SPOC"/>
    <property type="match status" value="1"/>
</dbReference>
<feature type="region of interest" description="Disordered" evidence="1">
    <location>
        <begin position="114"/>
        <end position="137"/>
    </location>
</feature>
<feature type="compositionally biased region" description="Polar residues" evidence="1">
    <location>
        <begin position="283"/>
        <end position="293"/>
    </location>
</feature>
<feature type="compositionally biased region" description="Polar residues" evidence="1">
    <location>
        <begin position="803"/>
        <end position="818"/>
    </location>
</feature>
<dbReference type="CDD" id="cd21538">
    <property type="entry name" value="SPOC_TFIIS"/>
    <property type="match status" value="1"/>
</dbReference>
<dbReference type="EMBL" id="JAUIZM010000001">
    <property type="protein sequence ID" value="KAK1403512.1"/>
    <property type="molecule type" value="Genomic_DNA"/>
</dbReference>
<feature type="domain" description="Spen paralogue and orthologue SPOC C-terminal" evidence="2">
    <location>
        <begin position="332"/>
        <end position="477"/>
    </location>
</feature>
<protein>
    <submittedName>
        <fullName evidence="3">SPOC domain-containing protein</fullName>
    </submittedName>
</protein>
<feature type="region of interest" description="Disordered" evidence="1">
    <location>
        <begin position="493"/>
        <end position="535"/>
    </location>
</feature>
<evidence type="ECO:0000259" key="2">
    <source>
        <dbReference type="Pfam" id="PF07744"/>
    </source>
</evidence>
<dbReference type="GO" id="GO:0006351">
    <property type="term" value="P:DNA-templated transcription"/>
    <property type="evidence" value="ECO:0007669"/>
    <property type="project" value="TreeGrafter"/>
</dbReference>
<sequence>MWHEKQKDCRLSDQKTSPKKSFGDYVYSKVLPPSGNHVDSFNGLSGKRKVAAIDLTRESNIKEFRSPVGVNEQESKTGVKSFAEQAASSQQFTNNDNNYGSDFLEVWSTNGADSRRNATDTNNGSLCHKEGPSATTMPVGENVIVPTQQARACQSEANISLPFPEACNILFQSKFGNHTKQDNLQQEFCHMKSEYLVSVSNSKQGVLINGSTEDSDKSACSHKTPYEMKQSGLFPNTIGTSIPLHTEDCKPLQNEVQFRVSIDEQSHLKQHKAASPEMKKSKNTSVDDSLSKNGSRRDRLVGDGEKIVQHEGPSKADENIKVSSGKPLITVNDKLWDGRVQLSSSVTVSAVAFFQSGEKLPDTSWSGFVEVKGKVRLEAFEKYVQDLPRSRNRGLMVISLVWKEGSSETEFAGMKEVSNGYKKGEKVGYAQLSPGTDLYICPRSSTIITILAKYGFFKGMSAVEDKQESLIGCVVWRKSQACLNSVTKTLESKCKSSSEQPTSSVSGSLSNQVAGKKSYSTQPGQQTKSTQHVTAVSPSLECAGGIGNEIQKIESSNVHLEIKESSPVKTIPATPLVPSNISVPQVAQKMSIPSHGPCQASSGTQFKVQEYLPAISGVEQSKLNWREKNALISVQYNVKKLCSPTFDEDDLPEYDFGVARGISSAALSKGAGASMLDMKLLARGNSKQDGLVSSTRGTVHTVSAPSQSVDDLTFPTYHSSPYQGKASLEVVCERVCENSPKHNWEEQCSVQNKTTVMPPTAAIVSTESSCTLTKNRFLNDDDDDMPEWCPPEPYRKSLGEANRPSTTTPQKLHNSSFTNISSVIPQPVILPPPPPRPVILPPPPPRPVILPPPPPRPVILPPPPSIHSQFSYQQMHPSFQVPIAFSSNSPRPVPIQSSSSVLSGFNSNSALRPQSSSLDIRPPYQFSGKADWRPRH</sequence>
<organism evidence="3 4">
    <name type="scientific">Heracleum sosnowskyi</name>
    <dbReference type="NCBI Taxonomy" id="360622"/>
    <lineage>
        <taxon>Eukaryota</taxon>
        <taxon>Viridiplantae</taxon>
        <taxon>Streptophyta</taxon>
        <taxon>Embryophyta</taxon>
        <taxon>Tracheophyta</taxon>
        <taxon>Spermatophyta</taxon>
        <taxon>Magnoliopsida</taxon>
        <taxon>eudicotyledons</taxon>
        <taxon>Gunneridae</taxon>
        <taxon>Pentapetalae</taxon>
        <taxon>asterids</taxon>
        <taxon>campanulids</taxon>
        <taxon>Apiales</taxon>
        <taxon>Apiaceae</taxon>
        <taxon>Apioideae</taxon>
        <taxon>apioid superclade</taxon>
        <taxon>Tordylieae</taxon>
        <taxon>Tordyliinae</taxon>
        <taxon>Heracleum</taxon>
    </lineage>
</organism>
<evidence type="ECO:0000256" key="1">
    <source>
        <dbReference type="SAM" id="MobiDB-lite"/>
    </source>
</evidence>
<dbReference type="PANTHER" id="PTHR11477:SF37">
    <property type="entry name" value="SPEN PARALOGUE AND ORTHOLOGUE SPOC C-TERMINAL DOMAIN-CONTAINING PROTEIN"/>
    <property type="match status" value="1"/>
</dbReference>
<feature type="compositionally biased region" description="Polar residues" evidence="1">
    <location>
        <begin position="497"/>
        <end position="535"/>
    </location>
</feature>
<keyword evidence="4" id="KW-1185">Reference proteome</keyword>
<name>A0AAD8JJ80_9APIA</name>
<feature type="compositionally biased region" description="Low complexity" evidence="1">
    <location>
        <begin position="897"/>
        <end position="909"/>
    </location>
</feature>
<feature type="compositionally biased region" description="Basic and acidic residues" evidence="1">
    <location>
        <begin position="1"/>
        <end position="13"/>
    </location>
</feature>
<dbReference type="InterPro" id="IPR012921">
    <property type="entry name" value="SPOC_C"/>
</dbReference>
<evidence type="ECO:0000313" key="3">
    <source>
        <dbReference type="EMBL" id="KAK1403512.1"/>
    </source>
</evidence>
<reference evidence="3" key="1">
    <citation type="submission" date="2023-02" db="EMBL/GenBank/DDBJ databases">
        <title>Genome of toxic invasive species Heracleum sosnowskyi carries increased number of genes despite the absence of recent whole-genome duplications.</title>
        <authorList>
            <person name="Schelkunov M."/>
            <person name="Shtratnikova V."/>
            <person name="Makarenko M."/>
            <person name="Klepikova A."/>
            <person name="Omelchenko D."/>
            <person name="Novikova G."/>
            <person name="Obukhova E."/>
            <person name="Bogdanov V."/>
            <person name="Penin A."/>
            <person name="Logacheva M."/>
        </authorList>
    </citation>
    <scope>NUCLEOTIDE SEQUENCE</scope>
    <source>
        <strain evidence="3">Hsosn_3</strain>
        <tissue evidence="3">Leaf</tissue>
    </source>
</reference>
<feature type="region of interest" description="Disordered" evidence="1">
    <location>
        <begin position="265"/>
        <end position="299"/>
    </location>
</feature>
<dbReference type="AlphaFoldDB" id="A0AAD8JJ80"/>
<gene>
    <name evidence="3" type="ORF">POM88_003117</name>
</gene>